<dbReference type="Proteomes" id="UP000015104">
    <property type="component" value="Unassembled WGS sequence"/>
</dbReference>
<dbReference type="InterPro" id="IPR038129">
    <property type="entry name" value="Nanos_sf"/>
</dbReference>
<keyword evidence="11" id="KW-1185">Reference proteome</keyword>
<sequence>MSISVKSFNSSSSSSLQSDYGLDPYARSSLIDMLKKINEFNLAALLKHRRTTERPGYFCVLCKKNGETEEFYQSHTLRDPQGRVTCPILVKHVCEICGATGPLAHTRSYCPFLKKPFISNCKPSNRYRQFKYRKCVKN</sequence>
<evidence type="ECO:0000313" key="10">
    <source>
        <dbReference type="EnsemblMetazoa" id="tetur10g01460.1"/>
    </source>
</evidence>
<dbReference type="GO" id="GO:0003723">
    <property type="term" value="F:RNA binding"/>
    <property type="evidence" value="ECO:0007669"/>
    <property type="project" value="UniProtKB-UniRule"/>
</dbReference>
<keyword evidence="6 8" id="KW-0810">Translation regulation</keyword>
<evidence type="ECO:0000256" key="8">
    <source>
        <dbReference type="PROSITE-ProRule" id="PRU00855"/>
    </source>
</evidence>
<evidence type="ECO:0000313" key="11">
    <source>
        <dbReference type="Proteomes" id="UP000015104"/>
    </source>
</evidence>
<evidence type="ECO:0000259" key="9">
    <source>
        <dbReference type="PROSITE" id="PS51522"/>
    </source>
</evidence>
<accession>T1KF12</accession>
<keyword evidence="2" id="KW-0963">Cytoplasm</keyword>
<dbReference type="Pfam" id="PF05741">
    <property type="entry name" value="zf-nanos"/>
    <property type="match status" value="1"/>
</dbReference>
<evidence type="ECO:0000256" key="1">
    <source>
        <dbReference type="ARBA" id="ARBA00004496"/>
    </source>
</evidence>
<dbReference type="EnsemblMetazoa" id="tetur10g01460.1">
    <property type="protein sequence ID" value="tetur10g01460.1"/>
    <property type="gene ID" value="tetur10g01460"/>
</dbReference>
<keyword evidence="4 8" id="KW-0863">Zinc-finger</keyword>
<dbReference type="PANTHER" id="PTHR12887">
    <property type="entry name" value="NANOS PROTEIN"/>
    <property type="match status" value="1"/>
</dbReference>
<keyword evidence="7 8" id="KW-0694">RNA-binding</keyword>
<dbReference type="PROSITE" id="PS51522">
    <property type="entry name" value="ZF_NANOS"/>
    <property type="match status" value="1"/>
</dbReference>
<dbReference type="GO" id="GO:0008270">
    <property type="term" value="F:zinc ion binding"/>
    <property type="evidence" value="ECO:0007669"/>
    <property type="project" value="UniProtKB-KW"/>
</dbReference>
<dbReference type="AlphaFoldDB" id="T1KF12"/>
<evidence type="ECO:0000256" key="3">
    <source>
        <dbReference type="ARBA" id="ARBA00022723"/>
    </source>
</evidence>
<dbReference type="STRING" id="32264.T1KF12"/>
<name>T1KF12_TETUR</name>
<proteinExistence type="inferred from homology"/>
<comment type="similarity">
    <text evidence="8">Belongs to the nanos family.</text>
</comment>
<reference evidence="11" key="1">
    <citation type="submission" date="2011-08" db="EMBL/GenBank/DDBJ databases">
        <authorList>
            <person name="Rombauts S."/>
        </authorList>
    </citation>
    <scope>NUCLEOTIDE SEQUENCE</scope>
    <source>
        <strain evidence="11">London</strain>
    </source>
</reference>
<evidence type="ECO:0000256" key="7">
    <source>
        <dbReference type="ARBA" id="ARBA00022884"/>
    </source>
</evidence>
<dbReference type="InterPro" id="IPR024161">
    <property type="entry name" value="Znf_nanos-typ"/>
</dbReference>
<feature type="domain" description="Nanos-type" evidence="9">
    <location>
        <begin position="58"/>
        <end position="112"/>
    </location>
</feature>
<dbReference type="EMBL" id="CAEY01000030">
    <property type="status" value="NOT_ANNOTATED_CDS"/>
    <property type="molecule type" value="Genomic_DNA"/>
</dbReference>
<evidence type="ECO:0000256" key="4">
    <source>
        <dbReference type="ARBA" id="ARBA00022771"/>
    </source>
</evidence>
<evidence type="ECO:0000256" key="2">
    <source>
        <dbReference type="ARBA" id="ARBA00022490"/>
    </source>
</evidence>
<evidence type="ECO:0000256" key="5">
    <source>
        <dbReference type="ARBA" id="ARBA00022833"/>
    </source>
</evidence>
<dbReference type="InterPro" id="IPR008705">
    <property type="entry name" value="Nanos/Xcar2"/>
</dbReference>
<dbReference type="GO" id="GO:0006417">
    <property type="term" value="P:regulation of translation"/>
    <property type="evidence" value="ECO:0007669"/>
    <property type="project" value="UniProtKB-UniRule"/>
</dbReference>
<dbReference type="eggNOG" id="KOG4602">
    <property type="taxonomic scope" value="Eukaryota"/>
</dbReference>
<keyword evidence="5" id="KW-0862">Zinc</keyword>
<dbReference type="GO" id="GO:0005737">
    <property type="term" value="C:cytoplasm"/>
    <property type="evidence" value="ECO:0007669"/>
    <property type="project" value="UniProtKB-SubCell"/>
</dbReference>
<dbReference type="Gene3D" id="4.10.60.30">
    <property type="entry name" value="Nanos, RNA-binding domain"/>
    <property type="match status" value="1"/>
</dbReference>
<reference evidence="10" key="2">
    <citation type="submission" date="2015-06" db="UniProtKB">
        <authorList>
            <consortium name="EnsemblMetazoa"/>
        </authorList>
    </citation>
    <scope>IDENTIFICATION</scope>
</reference>
<organism evidence="10 11">
    <name type="scientific">Tetranychus urticae</name>
    <name type="common">Two-spotted spider mite</name>
    <dbReference type="NCBI Taxonomy" id="32264"/>
    <lineage>
        <taxon>Eukaryota</taxon>
        <taxon>Metazoa</taxon>
        <taxon>Ecdysozoa</taxon>
        <taxon>Arthropoda</taxon>
        <taxon>Chelicerata</taxon>
        <taxon>Arachnida</taxon>
        <taxon>Acari</taxon>
        <taxon>Acariformes</taxon>
        <taxon>Trombidiformes</taxon>
        <taxon>Prostigmata</taxon>
        <taxon>Eleutherengona</taxon>
        <taxon>Raphignathae</taxon>
        <taxon>Tetranychoidea</taxon>
        <taxon>Tetranychidae</taxon>
        <taxon>Tetranychus</taxon>
    </lineage>
</organism>
<dbReference type="HOGENOM" id="CLU_1857840_0_0_1"/>
<keyword evidence="3" id="KW-0479">Metal-binding</keyword>
<protein>
    <recommendedName>
        <fullName evidence="9">Nanos-type domain-containing protein</fullName>
    </recommendedName>
</protein>
<evidence type="ECO:0000256" key="6">
    <source>
        <dbReference type="ARBA" id="ARBA00022845"/>
    </source>
</evidence>
<comment type="subcellular location">
    <subcellularLocation>
        <location evidence="1">Cytoplasm</location>
    </subcellularLocation>
</comment>